<proteinExistence type="predicted"/>
<organism evidence="1 2">
    <name type="scientific">Brevibacillus panacihumi</name>
    <dbReference type="NCBI Taxonomy" id="497735"/>
    <lineage>
        <taxon>Bacteria</taxon>
        <taxon>Bacillati</taxon>
        <taxon>Bacillota</taxon>
        <taxon>Bacilli</taxon>
        <taxon>Bacillales</taxon>
        <taxon>Paenibacillaceae</taxon>
        <taxon>Brevibacillus</taxon>
    </lineage>
</organism>
<reference evidence="1 2" key="1">
    <citation type="submission" date="2018-10" db="EMBL/GenBank/DDBJ databases">
        <title>Phylogenomics of Brevibacillus.</title>
        <authorList>
            <person name="Dunlap C."/>
        </authorList>
    </citation>
    <scope>NUCLEOTIDE SEQUENCE [LARGE SCALE GENOMIC DNA]</scope>
    <source>
        <strain evidence="1 2">JCM 15085</strain>
    </source>
</reference>
<accession>A0A3M8CNP1</accession>
<comment type="caution">
    <text evidence="1">The sequence shown here is derived from an EMBL/GenBank/DDBJ whole genome shotgun (WGS) entry which is preliminary data.</text>
</comment>
<sequence length="76" mass="8496">MILHSVVPMETVFANMDQVEKQELKEVTIGHMTMLVEPTGPFEGKIVRMISPLPQDYLNPRCAPGQTIAFHPNGFS</sequence>
<dbReference type="Proteomes" id="UP000281915">
    <property type="component" value="Unassembled WGS sequence"/>
</dbReference>
<evidence type="ECO:0000313" key="2">
    <source>
        <dbReference type="Proteomes" id="UP000281915"/>
    </source>
</evidence>
<gene>
    <name evidence="1" type="ORF">EDM58_15450</name>
</gene>
<dbReference type="Pfam" id="PF14035">
    <property type="entry name" value="YlzJ"/>
    <property type="match status" value="1"/>
</dbReference>
<protein>
    <submittedName>
        <fullName evidence="1">Uncharacterized protein</fullName>
    </submittedName>
</protein>
<dbReference type="RefSeq" id="WP_122914137.1">
    <property type="nucleotide sequence ID" value="NZ_RHHT01000031.1"/>
</dbReference>
<name>A0A3M8CNP1_9BACL</name>
<evidence type="ECO:0000313" key="1">
    <source>
        <dbReference type="EMBL" id="RNB77370.1"/>
    </source>
</evidence>
<dbReference type="InterPro" id="IPR025619">
    <property type="entry name" value="YlzJ"/>
</dbReference>
<dbReference type="AlphaFoldDB" id="A0A3M8CNP1"/>
<dbReference type="EMBL" id="RHHT01000031">
    <property type="protein sequence ID" value="RNB77370.1"/>
    <property type="molecule type" value="Genomic_DNA"/>
</dbReference>